<accession>X8CPM7</accession>
<organism evidence="1 2">
    <name type="scientific">Mycobacterium intracellulare 1956</name>
    <dbReference type="NCBI Taxonomy" id="1299331"/>
    <lineage>
        <taxon>Bacteria</taxon>
        <taxon>Bacillati</taxon>
        <taxon>Actinomycetota</taxon>
        <taxon>Actinomycetes</taxon>
        <taxon>Mycobacteriales</taxon>
        <taxon>Mycobacteriaceae</taxon>
        <taxon>Mycobacterium</taxon>
        <taxon>Mycobacterium avium complex (MAC)</taxon>
    </lineage>
</organism>
<reference evidence="1 2" key="1">
    <citation type="submission" date="2013-12" db="EMBL/GenBank/DDBJ databases">
        <authorList>
            <person name="Zelazny A."/>
            <person name="Olivier K."/>
            <person name="Holland S."/>
            <person name="Lenaerts A."/>
            <person name="Ordway D."/>
            <person name="DeGroote M.A."/>
            <person name="Parker T."/>
            <person name="Sizemore C."/>
            <person name="Tallon L.J."/>
            <person name="Sadzewicz L.K."/>
            <person name="Sengamalay N."/>
            <person name="Fraser C.M."/>
            <person name="Hine E."/>
            <person name="Shefchek K.A."/>
            <person name="Das S.P."/>
            <person name="Tettelin H."/>
        </authorList>
    </citation>
    <scope>NUCLEOTIDE SEQUENCE [LARGE SCALE GENOMIC DNA]</scope>
    <source>
        <strain evidence="1 2">1956</strain>
    </source>
</reference>
<gene>
    <name evidence="1" type="ORF">I550_0911</name>
</gene>
<sequence>MRLAAKSTSTATATAISSSTNSVMALLGSAMVKLCRGAIKK</sequence>
<name>X8CPM7_MYCIT</name>
<dbReference type="AlphaFoldDB" id="X8CPM7"/>
<evidence type="ECO:0000313" key="1">
    <source>
        <dbReference type="EMBL" id="EUA57781.1"/>
    </source>
</evidence>
<comment type="caution">
    <text evidence="1">The sequence shown here is derived from an EMBL/GenBank/DDBJ whole genome shotgun (WGS) entry which is preliminary data.</text>
</comment>
<protein>
    <submittedName>
        <fullName evidence="1">Uncharacterized protein</fullName>
    </submittedName>
</protein>
<dbReference type="EMBL" id="JAOG01000001">
    <property type="protein sequence ID" value="EUA57781.1"/>
    <property type="molecule type" value="Genomic_DNA"/>
</dbReference>
<dbReference type="Proteomes" id="UP000020825">
    <property type="component" value="Unassembled WGS sequence"/>
</dbReference>
<evidence type="ECO:0000313" key="2">
    <source>
        <dbReference type="Proteomes" id="UP000020825"/>
    </source>
</evidence>
<proteinExistence type="predicted"/>